<gene>
    <name evidence="2" type="ORF">DD237_001517</name>
    <name evidence="1" type="ORF">DD237_001534</name>
</gene>
<dbReference type="EMBL" id="QKXF01000032">
    <property type="protein sequence ID" value="RQM18615.1"/>
    <property type="molecule type" value="Genomic_DNA"/>
</dbReference>
<protein>
    <submittedName>
        <fullName evidence="1">Uncharacterized protein</fullName>
    </submittedName>
</protein>
<evidence type="ECO:0000313" key="3">
    <source>
        <dbReference type="Proteomes" id="UP000286097"/>
    </source>
</evidence>
<proteinExistence type="predicted"/>
<dbReference type="VEuPathDB" id="FungiDB:DD237_001517"/>
<dbReference type="VEuPathDB" id="FungiDB:DD237_001534"/>
<sequence>MERMESKERALCATEKTSLANESQVRGSEADLIEQRAPTSRCQADHLKYPAELGKIRNYRAEREKLILLREAELVTAKKLIKNCNFYDRRACADFVKQFKVDERNEGGA</sequence>
<evidence type="ECO:0000313" key="1">
    <source>
        <dbReference type="EMBL" id="RQM18607.1"/>
    </source>
</evidence>
<evidence type="ECO:0000313" key="2">
    <source>
        <dbReference type="EMBL" id="RQM18615.1"/>
    </source>
</evidence>
<reference evidence="1 3" key="1">
    <citation type="submission" date="2018-06" db="EMBL/GenBank/DDBJ databases">
        <title>Comparative genomics of downy mildews reveals potential adaptations to biotrophy.</title>
        <authorList>
            <person name="Fletcher K."/>
            <person name="Klosterman S.J."/>
            <person name="Derevnina L."/>
            <person name="Martin F."/>
            <person name="Koike S."/>
            <person name="Reyes Chin-Wo S."/>
            <person name="Mou B."/>
            <person name="Michelmore R."/>
        </authorList>
    </citation>
    <scope>NUCLEOTIDE SEQUENCE [LARGE SCALE GENOMIC DNA]</scope>
    <source>
        <strain evidence="1 3">R13</strain>
    </source>
</reference>
<accession>A0A3R7Y120</accession>
<dbReference type="AlphaFoldDB" id="A0A3R7Y120"/>
<dbReference type="Proteomes" id="UP000286097">
    <property type="component" value="Unassembled WGS sequence"/>
</dbReference>
<dbReference type="EMBL" id="QKXF01000032">
    <property type="protein sequence ID" value="RQM18607.1"/>
    <property type="molecule type" value="Genomic_DNA"/>
</dbReference>
<organism evidence="1 3">
    <name type="scientific">Peronospora effusa</name>
    <dbReference type="NCBI Taxonomy" id="542832"/>
    <lineage>
        <taxon>Eukaryota</taxon>
        <taxon>Sar</taxon>
        <taxon>Stramenopiles</taxon>
        <taxon>Oomycota</taxon>
        <taxon>Peronosporomycetes</taxon>
        <taxon>Peronosporales</taxon>
        <taxon>Peronosporaceae</taxon>
        <taxon>Peronospora</taxon>
    </lineage>
</organism>
<comment type="caution">
    <text evidence="1">The sequence shown here is derived from an EMBL/GenBank/DDBJ whole genome shotgun (WGS) entry which is preliminary data.</text>
</comment>
<name>A0A3R7Y120_9STRA</name>